<dbReference type="SUPFAM" id="SSF53335">
    <property type="entry name" value="S-adenosyl-L-methionine-dependent methyltransferases"/>
    <property type="match status" value="1"/>
</dbReference>
<comment type="caution">
    <text evidence="1">The sequence shown here is derived from an EMBL/GenBank/DDBJ whole genome shotgun (WGS) entry which is preliminary data.</text>
</comment>
<dbReference type="InterPro" id="IPR029063">
    <property type="entry name" value="SAM-dependent_MTases_sf"/>
</dbReference>
<evidence type="ECO:0000313" key="2">
    <source>
        <dbReference type="Proteomes" id="UP000782312"/>
    </source>
</evidence>
<dbReference type="AlphaFoldDB" id="A0A932MP66"/>
<reference evidence="1" key="1">
    <citation type="submission" date="2020-07" db="EMBL/GenBank/DDBJ databases">
        <title>Huge and variable diversity of episymbiotic CPR bacteria and DPANN archaea in groundwater ecosystems.</title>
        <authorList>
            <person name="He C.Y."/>
            <person name="Keren R."/>
            <person name="Whittaker M."/>
            <person name="Farag I.F."/>
            <person name="Doudna J."/>
            <person name="Cate J.H.D."/>
            <person name="Banfield J.F."/>
        </authorList>
    </citation>
    <scope>NUCLEOTIDE SEQUENCE</scope>
    <source>
        <strain evidence="1">NC_groundwater_763_Ag_S-0.2um_68_21</strain>
    </source>
</reference>
<gene>
    <name evidence="1" type="ORF">HYZ11_04535</name>
</gene>
<dbReference type="GO" id="GO:0032259">
    <property type="term" value="P:methylation"/>
    <property type="evidence" value="ECO:0007669"/>
    <property type="project" value="UniProtKB-KW"/>
</dbReference>
<dbReference type="Gene3D" id="3.40.50.150">
    <property type="entry name" value="Vaccinia Virus protein VP39"/>
    <property type="match status" value="1"/>
</dbReference>
<proteinExistence type="predicted"/>
<name>A0A932MP66_UNCTE</name>
<dbReference type="EMBL" id="JACPUR010000013">
    <property type="protein sequence ID" value="MBI3126851.1"/>
    <property type="molecule type" value="Genomic_DNA"/>
</dbReference>
<protein>
    <submittedName>
        <fullName evidence="1">Class I SAM-dependent methyltransferase</fullName>
    </submittedName>
</protein>
<accession>A0A932MP66</accession>
<sequence length="240" mass="25989">MERFRNLYSHKNSIPNELFLLKKAFRPEAPADPGPGAAADGPGAWAIKSLKVFVDVLARFPRPAVLDLGRVNGGNIFFLGSQGCRVLVNDFLGERELPAPPGAGSPDADALAAEGWRKVLAGLEYPPRSVHGVICWDSLDHMPPAWAGELVKLLHRMLEPGGMILSLFGGLRPGGAGSCKGFRILDQDRIEPLPGGAGRPERHPYKNAEIMEVFSGFRVLDFCLLKGGYREILVQKGVSV</sequence>
<organism evidence="1 2">
    <name type="scientific">Tectimicrobiota bacterium</name>
    <dbReference type="NCBI Taxonomy" id="2528274"/>
    <lineage>
        <taxon>Bacteria</taxon>
        <taxon>Pseudomonadati</taxon>
        <taxon>Nitrospinota/Tectimicrobiota group</taxon>
        <taxon>Candidatus Tectimicrobiota</taxon>
    </lineage>
</organism>
<keyword evidence="1" id="KW-0489">Methyltransferase</keyword>
<dbReference type="Proteomes" id="UP000782312">
    <property type="component" value="Unassembled WGS sequence"/>
</dbReference>
<evidence type="ECO:0000313" key="1">
    <source>
        <dbReference type="EMBL" id="MBI3126851.1"/>
    </source>
</evidence>
<keyword evidence="1" id="KW-0808">Transferase</keyword>
<dbReference type="GO" id="GO:0008168">
    <property type="term" value="F:methyltransferase activity"/>
    <property type="evidence" value="ECO:0007669"/>
    <property type="project" value="UniProtKB-KW"/>
</dbReference>